<dbReference type="PANTHER" id="PTHR42718">
    <property type="entry name" value="MAJOR FACILITATOR SUPERFAMILY MULTIDRUG TRANSPORTER MFSC"/>
    <property type="match status" value="1"/>
</dbReference>
<dbReference type="InterPro" id="IPR020846">
    <property type="entry name" value="MFS_dom"/>
</dbReference>
<evidence type="ECO:0000256" key="7">
    <source>
        <dbReference type="SAM" id="Phobius"/>
    </source>
</evidence>
<evidence type="ECO:0000256" key="2">
    <source>
        <dbReference type="ARBA" id="ARBA00022448"/>
    </source>
</evidence>
<proteinExistence type="predicted"/>
<dbReference type="InterPro" id="IPR036259">
    <property type="entry name" value="MFS_trans_sf"/>
</dbReference>
<dbReference type="PROSITE" id="PS50850">
    <property type="entry name" value="MFS"/>
    <property type="match status" value="1"/>
</dbReference>
<evidence type="ECO:0000313" key="10">
    <source>
        <dbReference type="Proteomes" id="UP000611554"/>
    </source>
</evidence>
<comment type="caution">
    <text evidence="9">The sequence shown here is derived from an EMBL/GenBank/DDBJ whole genome shotgun (WGS) entry which is preliminary data.</text>
</comment>
<dbReference type="SUPFAM" id="SSF103473">
    <property type="entry name" value="MFS general substrate transporter"/>
    <property type="match status" value="1"/>
</dbReference>
<accession>A0ABQ2R256</accession>
<keyword evidence="3" id="KW-1003">Cell membrane</keyword>
<sequence length="512" mass="53130">MTAQPAVAAGEQATRDSRRWLALAVLVVAQLTVWLDNTILNVALSTLADPVRGVGASPSELQWSISSYTLIFAALLFTGGVIGDRQGYRATLVLGMLVFGASSVWAAYAGGAETLIVARGVMGLGSALVMPATLAIINQTFDGKERATAVAVWSGSSGLAIAAGPLVSGALLEHYWWGSIFLVNVPFVLLGIAGSYAFIAGGKTARRSRFDPLGMILSTAGLFALVYGVIEGGHQGTWATLGVLGPIALGVLLLLAFVLVELRLREPSFDIRLFRDAGFTGGSVSVMLTFFGLTGTMFYSNLYLQGARGLSPLECGLTLAPVAAGVIIGAPLSAVLVRRFGIRPVVATAMLVAVITFYAYVWFDIDTPLGWFALLMVVQGLALGAVMAPTTEAIMASLPPERSGSGSAVNNAMRQIGGVLGVAVLGSVLSMTYSGDVAGKLPPLPEPARAAAEESAEAARAVAAQVRLPQLADIADASFVHAMHVTTVVGAAVSLAGVFVVVFFFRGRRGRA</sequence>
<keyword evidence="2" id="KW-0813">Transport</keyword>
<dbReference type="Gene3D" id="1.20.1720.10">
    <property type="entry name" value="Multidrug resistance protein D"/>
    <property type="match status" value="1"/>
</dbReference>
<feature type="transmembrane region" description="Helical" evidence="7">
    <location>
        <begin position="369"/>
        <end position="395"/>
    </location>
</feature>
<evidence type="ECO:0000256" key="6">
    <source>
        <dbReference type="ARBA" id="ARBA00023136"/>
    </source>
</evidence>
<comment type="subcellular location">
    <subcellularLocation>
        <location evidence="1">Cell membrane</location>
        <topology evidence="1">Multi-pass membrane protein</topology>
    </subcellularLocation>
</comment>
<feature type="transmembrane region" description="Helical" evidence="7">
    <location>
        <begin position="344"/>
        <end position="363"/>
    </location>
</feature>
<name>A0ABQ2R256_9ACTN</name>
<feature type="transmembrane region" description="Helical" evidence="7">
    <location>
        <begin position="279"/>
        <end position="299"/>
    </location>
</feature>
<protein>
    <submittedName>
        <fullName evidence="9">MFS transporter</fullName>
    </submittedName>
</protein>
<dbReference type="Proteomes" id="UP000611554">
    <property type="component" value="Unassembled WGS sequence"/>
</dbReference>
<feature type="transmembrane region" description="Helical" evidence="7">
    <location>
        <begin position="20"/>
        <end position="43"/>
    </location>
</feature>
<keyword evidence="5 7" id="KW-1133">Transmembrane helix</keyword>
<reference evidence="10" key="1">
    <citation type="journal article" date="2019" name="Int. J. Syst. Evol. Microbiol.">
        <title>The Global Catalogue of Microorganisms (GCM) 10K type strain sequencing project: providing services to taxonomists for standard genome sequencing and annotation.</title>
        <authorList>
            <consortium name="The Broad Institute Genomics Platform"/>
            <consortium name="The Broad Institute Genome Sequencing Center for Infectious Disease"/>
            <person name="Wu L."/>
            <person name="Ma J."/>
        </authorList>
    </citation>
    <scope>NUCLEOTIDE SEQUENCE [LARGE SCALE GENOMIC DNA]</scope>
    <source>
        <strain evidence="10">JCM 3115</strain>
    </source>
</reference>
<feature type="domain" description="Major facilitator superfamily (MFS) profile" evidence="8">
    <location>
        <begin position="22"/>
        <end position="509"/>
    </location>
</feature>
<dbReference type="NCBIfam" id="TIGR00711">
    <property type="entry name" value="efflux_EmrB"/>
    <property type="match status" value="1"/>
</dbReference>
<dbReference type="PANTHER" id="PTHR42718:SF42">
    <property type="entry name" value="EXPORT PROTEIN"/>
    <property type="match status" value="1"/>
</dbReference>
<dbReference type="InterPro" id="IPR011701">
    <property type="entry name" value="MFS"/>
</dbReference>
<dbReference type="CDD" id="cd17321">
    <property type="entry name" value="MFS_MMR_MDR_like"/>
    <property type="match status" value="1"/>
</dbReference>
<feature type="transmembrane region" description="Helical" evidence="7">
    <location>
        <begin position="210"/>
        <end position="230"/>
    </location>
</feature>
<dbReference type="EMBL" id="BMQJ01000010">
    <property type="protein sequence ID" value="GGQ06382.1"/>
    <property type="molecule type" value="Genomic_DNA"/>
</dbReference>
<evidence type="ECO:0000256" key="4">
    <source>
        <dbReference type="ARBA" id="ARBA00022692"/>
    </source>
</evidence>
<feature type="transmembrane region" description="Helical" evidence="7">
    <location>
        <begin position="116"/>
        <end position="137"/>
    </location>
</feature>
<evidence type="ECO:0000256" key="5">
    <source>
        <dbReference type="ARBA" id="ARBA00022989"/>
    </source>
</evidence>
<feature type="transmembrane region" description="Helical" evidence="7">
    <location>
        <begin position="319"/>
        <end position="337"/>
    </location>
</feature>
<keyword evidence="10" id="KW-1185">Reference proteome</keyword>
<feature type="transmembrane region" description="Helical" evidence="7">
    <location>
        <begin position="482"/>
        <end position="505"/>
    </location>
</feature>
<feature type="transmembrane region" description="Helical" evidence="7">
    <location>
        <begin position="416"/>
        <end position="435"/>
    </location>
</feature>
<keyword evidence="4 7" id="KW-0812">Transmembrane</keyword>
<evidence type="ECO:0000313" key="9">
    <source>
        <dbReference type="EMBL" id="GGQ06382.1"/>
    </source>
</evidence>
<evidence type="ECO:0000259" key="8">
    <source>
        <dbReference type="PROSITE" id="PS50850"/>
    </source>
</evidence>
<feature type="transmembrane region" description="Helical" evidence="7">
    <location>
        <begin position="90"/>
        <end position="110"/>
    </location>
</feature>
<feature type="transmembrane region" description="Helical" evidence="7">
    <location>
        <begin position="149"/>
        <end position="168"/>
    </location>
</feature>
<organism evidence="9 10">
    <name type="scientific">Streptosporangium pseudovulgare</name>
    <dbReference type="NCBI Taxonomy" id="35765"/>
    <lineage>
        <taxon>Bacteria</taxon>
        <taxon>Bacillati</taxon>
        <taxon>Actinomycetota</taxon>
        <taxon>Actinomycetes</taxon>
        <taxon>Streptosporangiales</taxon>
        <taxon>Streptosporangiaceae</taxon>
        <taxon>Streptosporangium</taxon>
    </lineage>
</organism>
<feature type="transmembrane region" description="Helical" evidence="7">
    <location>
        <begin position="174"/>
        <end position="198"/>
    </location>
</feature>
<feature type="transmembrane region" description="Helical" evidence="7">
    <location>
        <begin position="236"/>
        <end position="259"/>
    </location>
</feature>
<dbReference type="RefSeq" id="WP_189248048.1">
    <property type="nucleotide sequence ID" value="NZ_BMQJ01000010.1"/>
</dbReference>
<dbReference type="Gene3D" id="1.20.1250.20">
    <property type="entry name" value="MFS general substrate transporter like domains"/>
    <property type="match status" value="1"/>
</dbReference>
<keyword evidence="6 7" id="KW-0472">Membrane</keyword>
<feature type="transmembrane region" description="Helical" evidence="7">
    <location>
        <begin position="63"/>
        <end position="83"/>
    </location>
</feature>
<gene>
    <name evidence="9" type="ORF">GCM10010140_40640</name>
</gene>
<evidence type="ECO:0000256" key="1">
    <source>
        <dbReference type="ARBA" id="ARBA00004651"/>
    </source>
</evidence>
<evidence type="ECO:0000256" key="3">
    <source>
        <dbReference type="ARBA" id="ARBA00022475"/>
    </source>
</evidence>
<dbReference type="Pfam" id="PF07690">
    <property type="entry name" value="MFS_1"/>
    <property type="match status" value="1"/>
</dbReference>
<dbReference type="InterPro" id="IPR004638">
    <property type="entry name" value="EmrB-like"/>
</dbReference>